<proteinExistence type="predicted"/>
<keyword evidence="3" id="KW-1185">Reference proteome</keyword>
<accession>A0A2V5JW40</accession>
<dbReference type="Proteomes" id="UP000247476">
    <property type="component" value="Unassembled WGS sequence"/>
</dbReference>
<organism evidence="2 3">
    <name type="scientific">Paenibacillus flagellatus</name>
    <dbReference type="NCBI Taxonomy" id="2211139"/>
    <lineage>
        <taxon>Bacteria</taxon>
        <taxon>Bacillati</taxon>
        <taxon>Bacillota</taxon>
        <taxon>Bacilli</taxon>
        <taxon>Bacillales</taxon>
        <taxon>Paenibacillaceae</taxon>
        <taxon>Paenibacillus</taxon>
    </lineage>
</organism>
<feature type="signal peptide" evidence="1">
    <location>
        <begin position="1"/>
        <end position="33"/>
    </location>
</feature>
<dbReference type="AlphaFoldDB" id="A0A2V5JW40"/>
<dbReference type="RefSeq" id="WP_110843348.1">
    <property type="nucleotide sequence ID" value="NZ_QJVJ01000016.1"/>
</dbReference>
<sequence length="172" mass="18290">MNGSDAKQAAGRRLLIGWLAVALACAPGGEAAAAVSAGMPSAGAESAAESAGRAPEPAQLFDVSRGEVIRTAPNTPELRRVAASWIASIRGVWGGLRPEPRSGYIVKVPFEPPLFTDSVWYRGEVKELYAMWDPKAPGDTRLLLLGRDGSVRVFVIGANVGPYVERFRTEGR</sequence>
<dbReference type="PROSITE" id="PS51257">
    <property type="entry name" value="PROKAR_LIPOPROTEIN"/>
    <property type="match status" value="1"/>
</dbReference>
<dbReference type="EMBL" id="QJVJ01000016">
    <property type="protein sequence ID" value="PYI50888.1"/>
    <property type="molecule type" value="Genomic_DNA"/>
</dbReference>
<gene>
    <name evidence="2" type="ORF">DLM86_27875</name>
</gene>
<protein>
    <submittedName>
        <fullName evidence="2">Uncharacterized protein</fullName>
    </submittedName>
</protein>
<evidence type="ECO:0000313" key="3">
    <source>
        <dbReference type="Proteomes" id="UP000247476"/>
    </source>
</evidence>
<evidence type="ECO:0000313" key="2">
    <source>
        <dbReference type="EMBL" id="PYI50888.1"/>
    </source>
</evidence>
<feature type="chain" id="PRO_5015969175" evidence="1">
    <location>
        <begin position="34"/>
        <end position="172"/>
    </location>
</feature>
<dbReference type="OrthoDB" id="2083243at2"/>
<keyword evidence="1" id="KW-0732">Signal</keyword>
<comment type="caution">
    <text evidence="2">The sequence shown here is derived from an EMBL/GenBank/DDBJ whole genome shotgun (WGS) entry which is preliminary data.</text>
</comment>
<reference evidence="2 3" key="1">
    <citation type="submission" date="2018-05" db="EMBL/GenBank/DDBJ databases">
        <title>Paenibacillus flagellatus sp. nov., isolated from selenium mineral soil.</title>
        <authorList>
            <person name="Dai X."/>
        </authorList>
    </citation>
    <scope>NUCLEOTIDE SEQUENCE [LARGE SCALE GENOMIC DNA]</scope>
    <source>
        <strain evidence="2 3">DXL2</strain>
    </source>
</reference>
<evidence type="ECO:0000256" key="1">
    <source>
        <dbReference type="SAM" id="SignalP"/>
    </source>
</evidence>
<name>A0A2V5JW40_9BACL</name>